<evidence type="ECO:0000313" key="3">
    <source>
        <dbReference type="Proteomes" id="UP001186452"/>
    </source>
</evidence>
<feature type="domain" description="UspA" evidence="1">
    <location>
        <begin position="184"/>
        <end position="253"/>
    </location>
</feature>
<comment type="caution">
    <text evidence="2">The sequence shown here is derived from an EMBL/GenBank/DDBJ whole genome shotgun (WGS) entry which is preliminary data.</text>
</comment>
<protein>
    <submittedName>
        <fullName evidence="2">Universal stress protein</fullName>
    </submittedName>
</protein>
<dbReference type="InterPro" id="IPR006016">
    <property type="entry name" value="UspA"/>
</dbReference>
<reference evidence="2 3" key="1">
    <citation type="submission" date="2023-10" db="EMBL/GenBank/DDBJ databases">
        <title>Marine bacteria isolated from horseshoe crab.</title>
        <authorList>
            <person name="Cheng T.H."/>
        </authorList>
    </citation>
    <scope>NUCLEOTIDE SEQUENCE [LARGE SCALE GENOMIC DNA]</scope>
    <source>
        <strain evidence="2 3">HSC6</strain>
    </source>
</reference>
<gene>
    <name evidence="2" type="ORF">R2X38_09835</name>
</gene>
<dbReference type="Gene3D" id="3.40.50.12370">
    <property type="match status" value="1"/>
</dbReference>
<evidence type="ECO:0000313" key="2">
    <source>
        <dbReference type="EMBL" id="MDV5169296.1"/>
    </source>
</evidence>
<keyword evidence="3" id="KW-1185">Reference proteome</keyword>
<organism evidence="2 3">
    <name type="scientific">Photobacterium rosenbergii</name>
    <dbReference type="NCBI Taxonomy" id="294936"/>
    <lineage>
        <taxon>Bacteria</taxon>
        <taxon>Pseudomonadati</taxon>
        <taxon>Pseudomonadota</taxon>
        <taxon>Gammaproteobacteria</taxon>
        <taxon>Vibrionales</taxon>
        <taxon>Vibrionaceae</taxon>
        <taxon>Photobacterium</taxon>
    </lineage>
</organism>
<accession>A0ABU3ZGT0</accession>
<dbReference type="SUPFAM" id="SSF52402">
    <property type="entry name" value="Adenine nucleotide alpha hydrolases-like"/>
    <property type="match status" value="1"/>
</dbReference>
<dbReference type="EMBL" id="JAWJZI010000003">
    <property type="protein sequence ID" value="MDV5169296.1"/>
    <property type="molecule type" value="Genomic_DNA"/>
</dbReference>
<evidence type="ECO:0000259" key="1">
    <source>
        <dbReference type="Pfam" id="PF00582"/>
    </source>
</evidence>
<dbReference type="RefSeq" id="WP_317522048.1">
    <property type="nucleotide sequence ID" value="NZ_JAWJZI010000003.1"/>
</dbReference>
<dbReference type="Proteomes" id="UP001186452">
    <property type="component" value="Unassembled WGS sequence"/>
</dbReference>
<dbReference type="Pfam" id="PF00582">
    <property type="entry name" value="Usp"/>
    <property type="match status" value="1"/>
</dbReference>
<proteinExistence type="predicted"/>
<sequence length="262" mass="29282">MILVEDYRRNEDNIFADFFHLSADHNKNRQKEHANYSLGIQEKLLELCDEEEISNPLTEITYLLGQNWIAELALIIGKNHDLLLIDAEKNTPDRILLSELSRLECNVMLLTEKPWPNRPHFLCAIDPLHRNALSNQIDITIITVGKNLSSFLSGTTTLVYCRNTAPYPPRYKVQILANQKSGITSFLANNNVSHLPLMLAEGNPEEALPSAAAKLNTAVMVLGACKRSAPSRFWTGSTLDVLLEQPPCDLMLINAVPSGHEA</sequence>
<name>A0ABU3ZGT0_9GAMM</name>